<proteinExistence type="predicted"/>
<name>A0A382AB70_9ZZZZ</name>
<dbReference type="Gene3D" id="2.60.120.620">
    <property type="entry name" value="q2cbj1_9rhob like domain"/>
    <property type="match status" value="1"/>
</dbReference>
<protein>
    <recommendedName>
        <fullName evidence="2">Fe2OG dioxygenase domain-containing protein</fullName>
    </recommendedName>
</protein>
<accession>A0A382AB70</accession>
<evidence type="ECO:0000313" key="1">
    <source>
        <dbReference type="EMBL" id="SVA98800.1"/>
    </source>
</evidence>
<dbReference type="Pfam" id="PF13759">
    <property type="entry name" value="2OG-FeII_Oxy_5"/>
    <property type="match status" value="1"/>
</dbReference>
<organism evidence="1">
    <name type="scientific">marine metagenome</name>
    <dbReference type="NCBI Taxonomy" id="408172"/>
    <lineage>
        <taxon>unclassified sequences</taxon>
        <taxon>metagenomes</taxon>
        <taxon>ecological metagenomes</taxon>
    </lineage>
</organism>
<sequence>MVPFLQWLHPKIEIALNEWDVAYDSYFISKSWANLHTKGGYTKAHEHGPGSVVVSCYVKQPANGGNILFENFMRDKWIAYTREDKHNNIHDYWREIAVNTNDVLLFPGWITHKTQSSNTDEDRIVFTINYGAVIQGQMLHSDEIHITKRTE</sequence>
<reference evidence="1" key="1">
    <citation type="submission" date="2018-05" db="EMBL/GenBank/DDBJ databases">
        <authorList>
            <person name="Lanie J.A."/>
            <person name="Ng W.-L."/>
            <person name="Kazmierczak K.M."/>
            <person name="Andrzejewski T.M."/>
            <person name="Davidsen T.M."/>
            <person name="Wayne K.J."/>
            <person name="Tettelin H."/>
            <person name="Glass J.I."/>
            <person name="Rusch D."/>
            <person name="Podicherti R."/>
            <person name="Tsui H.-C.T."/>
            <person name="Winkler M.E."/>
        </authorList>
    </citation>
    <scope>NUCLEOTIDE SEQUENCE</scope>
</reference>
<dbReference type="AlphaFoldDB" id="A0A382AB70"/>
<dbReference type="InterPro" id="IPR012668">
    <property type="entry name" value="CHP02466"/>
</dbReference>
<evidence type="ECO:0008006" key="2">
    <source>
        <dbReference type="Google" id="ProtNLM"/>
    </source>
</evidence>
<dbReference type="EMBL" id="UINC01024680">
    <property type="protein sequence ID" value="SVA98800.1"/>
    <property type="molecule type" value="Genomic_DNA"/>
</dbReference>
<gene>
    <name evidence="1" type="ORF">METZ01_LOCUS151654</name>
</gene>